<name>A0A9X5GT16_9FIRM</name>
<evidence type="ECO:0000256" key="4">
    <source>
        <dbReference type="ARBA" id="ARBA00022679"/>
    </source>
</evidence>
<dbReference type="InterPro" id="IPR001173">
    <property type="entry name" value="Glyco_trans_2-like"/>
</dbReference>
<reference evidence="6" key="1">
    <citation type="submission" date="2018-09" db="EMBL/GenBank/DDBJ databases">
        <title>Murine metabolic-syndrome-specific gut microbial biobank.</title>
        <authorList>
            <person name="Liu C."/>
        </authorList>
    </citation>
    <scope>NUCLEOTIDE SEQUENCE</scope>
    <source>
        <strain evidence="6">D42-62</strain>
    </source>
</reference>
<dbReference type="SUPFAM" id="SSF53448">
    <property type="entry name" value="Nucleotide-diphospho-sugar transferases"/>
    <property type="match status" value="1"/>
</dbReference>
<dbReference type="InterPro" id="IPR029044">
    <property type="entry name" value="Nucleotide-diphossugar_trans"/>
</dbReference>
<dbReference type="EMBL" id="QZDT01000009">
    <property type="protein sequence ID" value="NBJ92502.1"/>
    <property type="molecule type" value="Genomic_DNA"/>
</dbReference>
<comment type="pathway">
    <text evidence="1">Cell wall biogenesis; cell wall polysaccharide biosynthesis.</text>
</comment>
<evidence type="ECO:0000313" key="7">
    <source>
        <dbReference type="Proteomes" id="UP001154420"/>
    </source>
</evidence>
<organism evidence="6 7">
    <name type="scientific">Parablautia muri</name>
    <dbReference type="NCBI Taxonomy" id="2320879"/>
    <lineage>
        <taxon>Bacteria</taxon>
        <taxon>Bacillati</taxon>
        <taxon>Bacillota</taxon>
        <taxon>Clostridia</taxon>
        <taxon>Lachnospirales</taxon>
        <taxon>Lachnospiraceae</taxon>
        <taxon>Parablautia</taxon>
    </lineage>
</organism>
<sequence length="511" mass="59724">MRNEIIIVNTDGCERPSSHMDYEMVKDVLYEKSKCEEISIIVQAYGRVDKTRLCVDHILRFTQDIPFRLILLDNGSEEKAVMDYFESVEYADKTIIRMTKNITAVYGLDKVMHMVDTKYVVIVNNDVLVTPSWLHNLLKCANSDPKIGMVCPVSTNVGCGQEIDLGGFGTINEMIKKAEHYNISDPAKWEERLRMIPTVVLYRREIFEVVGVYDTGYIHDWGDDDYSFRIRHAGYRLMLCKDTFVHHNHNIRAHEEKDPKDAYNLYKMGRTTFQKRHYGIDSWDDTNDTIASVLRKVDINHHYDGYVESLSIDCKCGAMILDVRNFYRRKEIYDIHTTALVKDIKYYHELQCVADRVIWGDLREIEEKPIYDFITIGKPINQYVNPMEILEKVYRMLTENGLVLFGLINSADYRQFLYCLGITDVRDKEMSRCIYKEEIIDLMLWMGGKIESVMQQEHHVDDEIKATIKAVWQNITQEIGGSNDNKLISNLLVKQYWFVVKKPNMAEIEEN</sequence>
<dbReference type="AlphaFoldDB" id="A0A9X5GT16"/>
<dbReference type="PANTHER" id="PTHR43179:SF12">
    <property type="entry name" value="GALACTOFURANOSYLTRANSFERASE GLFT2"/>
    <property type="match status" value="1"/>
</dbReference>
<dbReference type="GO" id="GO:0016757">
    <property type="term" value="F:glycosyltransferase activity"/>
    <property type="evidence" value="ECO:0007669"/>
    <property type="project" value="UniProtKB-KW"/>
</dbReference>
<feature type="domain" description="Glycosyltransferase 2-like" evidence="5">
    <location>
        <begin position="39"/>
        <end position="207"/>
    </location>
</feature>
<dbReference type="RefSeq" id="WP_160559597.1">
    <property type="nucleotide sequence ID" value="NZ_QZDT01000009.1"/>
</dbReference>
<dbReference type="InterPro" id="IPR029063">
    <property type="entry name" value="SAM-dependent_MTases_sf"/>
</dbReference>
<keyword evidence="4" id="KW-0808">Transferase</keyword>
<proteinExistence type="inferred from homology"/>
<dbReference type="OrthoDB" id="9771846at2"/>
<dbReference type="Pfam" id="PF00535">
    <property type="entry name" value="Glycos_transf_2"/>
    <property type="match status" value="1"/>
</dbReference>
<dbReference type="SUPFAM" id="SSF53335">
    <property type="entry name" value="S-adenosyl-L-methionine-dependent methyltransferases"/>
    <property type="match status" value="1"/>
</dbReference>
<dbReference type="Gene3D" id="3.40.50.150">
    <property type="entry name" value="Vaccinia Virus protein VP39"/>
    <property type="match status" value="1"/>
</dbReference>
<dbReference type="PANTHER" id="PTHR43179">
    <property type="entry name" value="RHAMNOSYLTRANSFERASE WBBL"/>
    <property type="match status" value="1"/>
</dbReference>
<gene>
    <name evidence="6" type="ORF">D5281_07815</name>
</gene>
<keyword evidence="3" id="KW-0328">Glycosyltransferase</keyword>
<evidence type="ECO:0000256" key="1">
    <source>
        <dbReference type="ARBA" id="ARBA00004776"/>
    </source>
</evidence>
<evidence type="ECO:0000256" key="2">
    <source>
        <dbReference type="ARBA" id="ARBA00006739"/>
    </source>
</evidence>
<evidence type="ECO:0000259" key="5">
    <source>
        <dbReference type="Pfam" id="PF00535"/>
    </source>
</evidence>
<dbReference type="Proteomes" id="UP001154420">
    <property type="component" value="Unassembled WGS sequence"/>
</dbReference>
<evidence type="ECO:0000256" key="3">
    <source>
        <dbReference type="ARBA" id="ARBA00022676"/>
    </source>
</evidence>
<comment type="similarity">
    <text evidence="2">Belongs to the glycosyltransferase 2 family.</text>
</comment>
<accession>A0A9X5GT16</accession>
<keyword evidence="7" id="KW-1185">Reference proteome</keyword>
<evidence type="ECO:0000313" key="6">
    <source>
        <dbReference type="EMBL" id="NBJ92502.1"/>
    </source>
</evidence>
<comment type="caution">
    <text evidence="6">The sequence shown here is derived from an EMBL/GenBank/DDBJ whole genome shotgun (WGS) entry which is preliminary data.</text>
</comment>
<dbReference type="Gene3D" id="3.90.550.10">
    <property type="entry name" value="Spore Coat Polysaccharide Biosynthesis Protein SpsA, Chain A"/>
    <property type="match status" value="1"/>
</dbReference>
<protein>
    <submittedName>
        <fullName evidence="6">Glycosyltransferase family 2 protein</fullName>
    </submittedName>
</protein>